<reference evidence="5 6" key="1">
    <citation type="submission" date="2024-09" db="EMBL/GenBank/DDBJ databases">
        <authorList>
            <person name="Ruan L."/>
        </authorList>
    </citation>
    <scope>NUCLEOTIDE SEQUENCE [LARGE SCALE GENOMIC DNA]</scope>
    <source>
        <strain evidence="5 6">D33</strain>
    </source>
</reference>
<evidence type="ECO:0000256" key="1">
    <source>
        <dbReference type="ARBA" id="ARBA00022737"/>
    </source>
</evidence>
<keyword evidence="2 3" id="KW-0802">TPR repeat</keyword>
<protein>
    <submittedName>
        <fullName evidence="5">Tetratricopeptide repeat protein</fullName>
    </submittedName>
</protein>
<evidence type="ECO:0000256" key="3">
    <source>
        <dbReference type="PROSITE-ProRule" id="PRU00339"/>
    </source>
</evidence>
<dbReference type="InterPro" id="IPR011990">
    <property type="entry name" value="TPR-like_helical_dom_sf"/>
</dbReference>
<dbReference type="InterPro" id="IPR019734">
    <property type="entry name" value="TPR_rpt"/>
</dbReference>
<dbReference type="Pfam" id="PF13432">
    <property type="entry name" value="TPR_16"/>
    <property type="match status" value="1"/>
</dbReference>
<dbReference type="PANTHER" id="PTHR44227:SF3">
    <property type="entry name" value="PROTEIN O-MANNOSYL-TRANSFERASE TMTC4"/>
    <property type="match status" value="1"/>
</dbReference>
<dbReference type="InterPro" id="IPR052346">
    <property type="entry name" value="O-mannosyl-transferase_TMTC"/>
</dbReference>
<organism evidence="5 6">
    <name type="scientific">Paenibacillus terreus</name>
    <dbReference type="NCBI Taxonomy" id="1387834"/>
    <lineage>
        <taxon>Bacteria</taxon>
        <taxon>Bacillati</taxon>
        <taxon>Bacillota</taxon>
        <taxon>Bacilli</taxon>
        <taxon>Bacillales</taxon>
        <taxon>Paenibacillaceae</taxon>
        <taxon>Paenibacillus</taxon>
    </lineage>
</organism>
<evidence type="ECO:0000313" key="5">
    <source>
        <dbReference type="EMBL" id="MFB5682540.1"/>
    </source>
</evidence>
<dbReference type="SMART" id="SM00028">
    <property type="entry name" value="TPR"/>
    <property type="match status" value="3"/>
</dbReference>
<dbReference type="Pfam" id="PF12895">
    <property type="entry name" value="ANAPC3"/>
    <property type="match status" value="1"/>
</dbReference>
<keyword evidence="4" id="KW-1133">Transmembrane helix</keyword>
<keyword evidence="4" id="KW-0472">Membrane</keyword>
<dbReference type="PROSITE" id="PS50005">
    <property type="entry name" value="TPR"/>
    <property type="match status" value="1"/>
</dbReference>
<feature type="repeat" description="TPR" evidence="3">
    <location>
        <begin position="40"/>
        <end position="73"/>
    </location>
</feature>
<name>A0ABV5BAF8_9BACL</name>
<proteinExistence type="predicted"/>
<evidence type="ECO:0000313" key="6">
    <source>
        <dbReference type="Proteomes" id="UP001580407"/>
    </source>
</evidence>
<dbReference type="PANTHER" id="PTHR44227">
    <property type="match status" value="1"/>
</dbReference>
<feature type="transmembrane region" description="Helical" evidence="4">
    <location>
        <begin position="245"/>
        <end position="270"/>
    </location>
</feature>
<dbReference type="Proteomes" id="UP001580407">
    <property type="component" value="Unassembled WGS sequence"/>
</dbReference>
<keyword evidence="4" id="KW-0812">Transmembrane</keyword>
<dbReference type="Gene3D" id="1.25.40.10">
    <property type="entry name" value="Tetratricopeptide repeat domain"/>
    <property type="match status" value="1"/>
</dbReference>
<dbReference type="SUPFAM" id="SSF48452">
    <property type="entry name" value="TPR-like"/>
    <property type="match status" value="1"/>
</dbReference>
<sequence>MGTVFNQPDYAAAYQLIEWRRFKEALAEAERQLRLEPEDPDGMALVAEIYYQMNEYEKALHWSREAMLREPDHQLAWYVRVRVHFETNEMKAFNESVEEALRIDPYEPHYYFLKAQLLNKKSKFREAKEELLLALELRPESPLYLASMSYTEALLGNDEESQRLDRQAIREGAEQPIVLMYLAWAAAERGDYSLREDYMRSAVRLSPDDKQYQDEYLEALQQNNTVFKVLLYPGRLLRKLRPWQVFLVWALAWLLFKPLLVLFIIIYVLVHWGSKAIVHLKVFGWRGRGR</sequence>
<comment type="caution">
    <text evidence="5">The sequence shown here is derived from an EMBL/GenBank/DDBJ whole genome shotgun (WGS) entry which is preliminary data.</text>
</comment>
<keyword evidence="1" id="KW-0677">Repeat</keyword>
<keyword evidence="6" id="KW-1185">Reference proteome</keyword>
<dbReference type="RefSeq" id="WP_375526298.1">
    <property type="nucleotide sequence ID" value="NZ_JBHILM010000018.1"/>
</dbReference>
<dbReference type="EMBL" id="JBHILM010000018">
    <property type="protein sequence ID" value="MFB5682540.1"/>
    <property type="molecule type" value="Genomic_DNA"/>
</dbReference>
<evidence type="ECO:0000256" key="2">
    <source>
        <dbReference type="ARBA" id="ARBA00022803"/>
    </source>
</evidence>
<evidence type="ECO:0000256" key="4">
    <source>
        <dbReference type="SAM" id="Phobius"/>
    </source>
</evidence>
<accession>A0ABV5BAF8</accession>
<gene>
    <name evidence="5" type="ORF">ACE3NQ_16560</name>
</gene>
<dbReference type="Pfam" id="PF13181">
    <property type="entry name" value="TPR_8"/>
    <property type="match status" value="1"/>
</dbReference>